<dbReference type="PANTHER" id="PTHR43877">
    <property type="entry name" value="AMINOALKYLPHOSPHONATE N-ACETYLTRANSFERASE-RELATED-RELATED"/>
    <property type="match status" value="1"/>
</dbReference>
<dbReference type="CDD" id="cd04301">
    <property type="entry name" value="NAT_SF"/>
    <property type="match status" value="1"/>
</dbReference>
<keyword evidence="1 4" id="KW-0808">Transferase</keyword>
<name>A0A494XJL2_9BACL</name>
<evidence type="ECO:0000256" key="2">
    <source>
        <dbReference type="ARBA" id="ARBA00023315"/>
    </source>
</evidence>
<dbReference type="SUPFAM" id="SSF55729">
    <property type="entry name" value="Acyl-CoA N-acyltransferases (Nat)"/>
    <property type="match status" value="1"/>
</dbReference>
<feature type="domain" description="N-acetyltransferase" evidence="3">
    <location>
        <begin position="10"/>
        <end position="171"/>
    </location>
</feature>
<dbReference type="InterPro" id="IPR050832">
    <property type="entry name" value="Bact_Acetyltransf"/>
</dbReference>
<dbReference type="Pfam" id="PF00583">
    <property type="entry name" value="Acetyltransf_1"/>
    <property type="match status" value="1"/>
</dbReference>
<dbReference type="AlphaFoldDB" id="A0A494XJL2"/>
<dbReference type="InterPro" id="IPR000182">
    <property type="entry name" value="GNAT_dom"/>
</dbReference>
<reference evidence="4 5" key="1">
    <citation type="submission" date="2018-10" db="EMBL/GenBank/DDBJ databases">
        <title>Cohnella sp. M2MS4P-1, whole genome shotgun sequence.</title>
        <authorList>
            <person name="Tuo L."/>
        </authorList>
    </citation>
    <scope>NUCLEOTIDE SEQUENCE [LARGE SCALE GENOMIC DNA]</scope>
    <source>
        <strain evidence="4 5">M2MS4P-1</strain>
    </source>
</reference>
<dbReference type="RefSeq" id="WP_120978635.1">
    <property type="nucleotide sequence ID" value="NZ_RBZM01000008.1"/>
</dbReference>
<dbReference type="OrthoDB" id="6382410at2"/>
<dbReference type="InterPro" id="IPR016181">
    <property type="entry name" value="Acyl_CoA_acyltransferase"/>
</dbReference>
<dbReference type="GO" id="GO:0016747">
    <property type="term" value="F:acyltransferase activity, transferring groups other than amino-acyl groups"/>
    <property type="evidence" value="ECO:0007669"/>
    <property type="project" value="InterPro"/>
</dbReference>
<protein>
    <submittedName>
        <fullName evidence="4">GNAT family N-acetyltransferase</fullName>
    </submittedName>
</protein>
<dbReference type="Gene3D" id="3.40.630.30">
    <property type="match status" value="1"/>
</dbReference>
<gene>
    <name evidence="4" type="ORF">D7Z26_19200</name>
</gene>
<keyword evidence="5" id="KW-1185">Reference proteome</keyword>
<accession>A0A494XJL2</accession>
<dbReference type="PROSITE" id="PS51186">
    <property type="entry name" value="GNAT"/>
    <property type="match status" value="1"/>
</dbReference>
<evidence type="ECO:0000313" key="5">
    <source>
        <dbReference type="Proteomes" id="UP000282076"/>
    </source>
</evidence>
<comment type="caution">
    <text evidence="4">The sequence shown here is derived from an EMBL/GenBank/DDBJ whole genome shotgun (WGS) entry which is preliminary data.</text>
</comment>
<dbReference type="Proteomes" id="UP000282076">
    <property type="component" value="Unassembled WGS sequence"/>
</dbReference>
<evidence type="ECO:0000256" key="1">
    <source>
        <dbReference type="ARBA" id="ARBA00022679"/>
    </source>
</evidence>
<organism evidence="4 5">
    <name type="scientific">Cohnella endophytica</name>
    <dbReference type="NCBI Taxonomy" id="2419778"/>
    <lineage>
        <taxon>Bacteria</taxon>
        <taxon>Bacillati</taxon>
        <taxon>Bacillota</taxon>
        <taxon>Bacilli</taxon>
        <taxon>Bacillales</taxon>
        <taxon>Paenibacillaceae</taxon>
        <taxon>Cohnella</taxon>
    </lineage>
</organism>
<evidence type="ECO:0000313" key="4">
    <source>
        <dbReference type="EMBL" id="RKP49952.1"/>
    </source>
</evidence>
<keyword evidence="2" id="KW-0012">Acyltransferase</keyword>
<dbReference type="PANTHER" id="PTHR43877:SF2">
    <property type="entry name" value="AMINOALKYLPHOSPHONATE N-ACETYLTRANSFERASE-RELATED"/>
    <property type="match status" value="1"/>
</dbReference>
<sequence>MNVTDLVRHARLVQVTRETLPEVHAMWLEAADWMKSQGINQWIASQLTLEAVDYCYSIGYMFIAKSDGESIGTFFLVKAEPDLWGDEGNQADCAYLHRLVVKRAYAGLGLGYRLLDLAAERLREQNLQVFRLDCMADSPKLNELYRKAGFTFRRRVDGDGWSANLYEKPLN</sequence>
<evidence type="ECO:0000259" key="3">
    <source>
        <dbReference type="PROSITE" id="PS51186"/>
    </source>
</evidence>
<proteinExistence type="predicted"/>
<dbReference type="EMBL" id="RBZM01000008">
    <property type="protein sequence ID" value="RKP49952.1"/>
    <property type="molecule type" value="Genomic_DNA"/>
</dbReference>